<dbReference type="STRING" id="403673.A0A177WXD5"/>
<dbReference type="SMART" id="SM00220">
    <property type="entry name" value="S_TKc"/>
    <property type="match status" value="1"/>
</dbReference>
<dbReference type="EMBL" id="DS022313">
    <property type="protein sequence ID" value="OAJ44763.1"/>
    <property type="molecule type" value="Genomic_DNA"/>
</dbReference>
<dbReference type="PROSITE" id="PS00107">
    <property type="entry name" value="PROTEIN_KINASE_ATP"/>
    <property type="match status" value="1"/>
</dbReference>
<dbReference type="GO" id="GO:0004674">
    <property type="term" value="F:protein serine/threonine kinase activity"/>
    <property type="evidence" value="ECO:0007669"/>
    <property type="project" value="TreeGrafter"/>
</dbReference>
<feature type="region of interest" description="Disordered" evidence="4">
    <location>
        <begin position="1"/>
        <end position="45"/>
    </location>
</feature>
<dbReference type="InterPro" id="IPR008271">
    <property type="entry name" value="Ser/Thr_kinase_AS"/>
</dbReference>
<dbReference type="PANTHER" id="PTHR24346:SF110">
    <property type="entry name" value="NON-SPECIFIC SERINE_THREONINE PROTEIN KINASE"/>
    <property type="match status" value="1"/>
</dbReference>
<keyword evidence="2 3" id="KW-0067">ATP-binding</keyword>
<evidence type="ECO:0000313" key="7">
    <source>
        <dbReference type="Proteomes" id="UP000077115"/>
    </source>
</evidence>
<dbReference type="eggNOG" id="KOG0611">
    <property type="taxonomic scope" value="Eukaryota"/>
</dbReference>
<proteinExistence type="predicted"/>
<dbReference type="GO" id="GO:0005524">
    <property type="term" value="F:ATP binding"/>
    <property type="evidence" value="ECO:0007669"/>
    <property type="project" value="UniProtKB-UniRule"/>
</dbReference>
<feature type="region of interest" description="Disordered" evidence="4">
    <location>
        <begin position="364"/>
        <end position="386"/>
    </location>
</feature>
<evidence type="ECO:0000256" key="3">
    <source>
        <dbReference type="PROSITE-ProRule" id="PRU10141"/>
    </source>
</evidence>
<accession>A0A177WXD5</accession>
<dbReference type="OrthoDB" id="4062651at2759"/>
<evidence type="ECO:0000256" key="1">
    <source>
        <dbReference type="ARBA" id="ARBA00022741"/>
    </source>
</evidence>
<reference evidence="6 7" key="2">
    <citation type="submission" date="2016-05" db="EMBL/GenBank/DDBJ databases">
        <title>Lineage-specific infection strategies underlie the spectrum of fungal disease in amphibians.</title>
        <authorList>
            <person name="Cuomo C.A."/>
            <person name="Farrer R.A."/>
            <person name="James T."/>
            <person name="Longcore J."/>
            <person name="Birren B."/>
        </authorList>
    </citation>
    <scope>NUCLEOTIDE SEQUENCE [LARGE SCALE GENOMIC DNA]</scope>
    <source>
        <strain evidence="6 7">JEL423</strain>
    </source>
</reference>
<feature type="compositionally biased region" description="Polar residues" evidence="4">
    <location>
        <begin position="1"/>
        <end position="39"/>
    </location>
</feature>
<evidence type="ECO:0000313" key="6">
    <source>
        <dbReference type="EMBL" id="OAJ44763.1"/>
    </source>
</evidence>
<reference evidence="6 7" key="1">
    <citation type="submission" date="2006-10" db="EMBL/GenBank/DDBJ databases">
        <title>The Genome Sequence of Batrachochytrium dendrobatidis JEL423.</title>
        <authorList>
            <consortium name="The Broad Institute Genome Sequencing Platform"/>
            <person name="Birren B."/>
            <person name="Lander E."/>
            <person name="Galagan J."/>
            <person name="Cuomo C."/>
            <person name="Devon K."/>
            <person name="Jaffe D."/>
            <person name="Butler J."/>
            <person name="Alvarez P."/>
            <person name="Gnerre S."/>
            <person name="Grabherr M."/>
            <person name="Kleber M."/>
            <person name="Mauceli E."/>
            <person name="Brockman W."/>
            <person name="Young S."/>
            <person name="LaButti K."/>
            <person name="Sykes S."/>
            <person name="DeCaprio D."/>
            <person name="Crawford M."/>
            <person name="Koehrsen M."/>
            <person name="Engels R."/>
            <person name="Montgomery P."/>
            <person name="Pearson M."/>
            <person name="Howarth C."/>
            <person name="Larson L."/>
            <person name="White J."/>
            <person name="O'Leary S."/>
            <person name="Kodira C."/>
            <person name="Zeng Q."/>
            <person name="Yandava C."/>
            <person name="Alvarado L."/>
            <person name="Longcore J."/>
            <person name="James T."/>
        </authorList>
    </citation>
    <scope>NUCLEOTIDE SEQUENCE [LARGE SCALE GENOMIC DNA]</scope>
    <source>
        <strain evidence="6 7">JEL423</strain>
    </source>
</reference>
<feature type="region of interest" description="Disordered" evidence="4">
    <location>
        <begin position="62"/>
        <end position="85"/>
    </location>
</feature>
<feature type="compositionally biased region" description="Basic and acidic residues" evidence="4">
    <location>
        <begin position="373"/>
        <end position="386"/>
    </location>
</feature>
<organism evidence="6 7">
    <name type="scientific">Batrachochytrium dendrobatidis (strain JEL423)</name>
    <dbReference type="NCBI Taxonomy" id="403673"/>
    <lineage>
        <taxon>Eukaryota</taxon>
        <taxon>Fungi</taxon>
        <taxon>Fungi incertae sedis</taxon>
        <taxon>Chytridiomycota</taxon>
        <taxon>Chytridiomycota incertae sedis</taxon>
        <taxon>Chytridiomycetes</taxon>
        <taxon>Rhizophydiales</taxon>
        <taxon>Rhizophydiales incertae sedis</taxon>
        <taxon>Batrachochytrium</taxon>
    </lineage>
</organism>
<feature type="region of interest" description="Disordered" evidence="4">
    <location>
        <begin position="741"/>
        <end position="775"/>
    </location>
</feature>
<evidence type="ECO:0000256" key="2">
    <source>
        <dbReference type="ARBA" id="ARBA00022840"/>
    </source>
</evidence>
<dbReference type="AlphaFoldDB" id="A0A177WXD5"/>
<dbReference type="eggNOG" id="KOG0032">
    <property type="taxonomic scope" value="Eukaryota"/>
</dbReference>
<gene>
    <name evidence="6" type="ORF">BDEG_27958</name>
</gene>
<dbReference type="PROSITE" id="PS00108">
    <property type="entry name" value="PROTEIN_KINASE_ST"/>
    <property type="match status" value="1"/>
</dbReference>
<feature type="domain" description="Protein kinase" evidence="5">
    <location>
        <begin position="471"/>
        <end position="921"/>
    </location>
</feature>
<dbReference type="Gene3D" id="1.10.510.10">
    <property type="entry name" value="Transferase(Phosphotransferase) domain 1"/>
    <property type="match status" value="2"/>
</dbReference>
<dbReference type="GO" id="GO:0005737">
    <property type="term" value="C:cytoplasm"/>
    <property type="evidence" value="ECO:0007669"/>
    <property type="project" value="TreeGrafter"/>
</dbReference>
<dbReference type="SUPFAM" id="SSF56112">
    <property type="entry name" value="Protein kinase-like (PK-like)"/>
    <property type="match status" value="1"/>
</dbReference>
<dbReference type="GO" id="GO:0035556">
    <property type="term" value="P:intracellular signal transduction"/>
    <property type="evidence" value="ECO:0007669"/>
    <property type="project" value="TreeGrafter"/>
</dbReference>
<evidence type="ECO:0000256" key="4">
    <source>
        <dbReference type="SAM" id="MobiDB-lite"/>
    </source>
</evidence>
<name>A0A177WXD5_BATDL</name>
<dbReference type="InterPro" id="IPR000719">
    <property type="entry name" value="Prot_kinase_dom"/>
</dbReference>
<dbReference type="InterPro" id="IPR011009">
    <property type="entry name" value="Kinase-like_dom_sf"/>
</dbReference>
<dbReference type="InterPro" id="IPR017441">
    <property type="entry name" value="Protein_kinase_ATP_BS"/>
</dbReference>
<sequence>MSSPQQPSQGLTAASFQSSLMANTSTPITESKPSTSSLTAGLKAQKEQLRHQLYSQHMPIPSTRISHSSASLNHSLAPTANSRPQQRLYNDYDDRCIPPTTHASLVPLQHNHLSSTDFSRKSISTASFDTTLTKQTQLRPLGSGSIPTTAGQDNALVAQTGMSSTQSRRLPSPIYPLHQASFLHASPMPIPSATTSRPFQFRDTNGIDSQCVGSMDAGVVSHLYKSESTTTPMSSLPITMSAFPVESNPSLTGTEILLSCTPNSTISGQRQIPAATSAAHPITSPLSKCSISAINPKITTSLHLPENNTFRRSGVASASSNSSQRYPAIHTFTNSNTSLLQPPQNFAPLSASAYFSGFTSSPGTSSFSLDGSQTREHSLTRRGTERTGIRLRKPLPYGHIRTGSCGSSSAWSTSHVFVRRQSQDVSSPTTSSSYSSVNPSPAASFLASFAEPSICAPTYGQYLEGDQIGEYTLVKRIGSGASSCVFEASVKDPVTGELLYIAMKILPKRRICNSDNDVDTDPPNGRYSISSFGQSPDSVSTPFGSHMSLSHLSQNFPKASLPTYQSHSIVLKAQLDKETSLWSRLHHPNVLEMTEMIDLDDATIIVCELARGGDLLSFINKHGAPGLSESTCQRMFYQLCLAVSYLHCEVGILHRDIKLENILLDEDNNIKLADFGLSEELLMSDSNSVIYPYNLKSPEQKESNATSQSKSEHMLSRSTSLLGPILLYVHKSEAELIEHRIQKHDESDDTTSGSQTSQKSMPRKNSEPFMGHFGSTTHLSLPRTHMALSKPEPNAHYIVGSLHYCPPEDLRKASPTPSPRSFSNCNQDGLQQSVLSAIRKPTSDMWALGCVLYAMLTGKLPFNDSFLPRLQLCIANGKFDMTCIDNMAQRTTSLSCVQELIHDRKTTLFFSHSSMHIPNIR</sequence>
<feature type="compositionally biased region" description="Low complexity" evidence="4">
    <location>
        <begin position="750"/>
        <end position="760"/>
    </location>
</feature>
<dbReference type="VEuPathDB" id="FungiDB:BDEG_27958"/>
<evidence type="ECO:0000259" key="5">
    <source>
        <dbReference type="PROSITE" id="PS50011"/>
    </source>
</evidence>
<feature type="binding site" evidence="3">
    <location>
        <position position="504"/>
    </location>
    <ligand>
        <name>ATP</name>
        <dbReference type="ChEBI" id="CHEBI:30616"/>
    </ligand>
</feature>
<keyword evidence="1 3" id="KW-0547">Nucleotide-binding</keyword>
<dbReference type="PROSITE" id="PS50011">
    <property type="entry name" value="PROTEIN_KINASE_DOM"/>
    <property type="match status" value="1"/>
</dbReference>
<protein>
    <recommendedName>
        <fullName evidence="5">Protein kinase domain-containing protein</fullName>
    </recommendedName>
</protein>
<feature type="compositionally biased region" description="Low complexity" evidence="4">
    <location>
        <begin position="66"/>
        <end position="77"/>
    </location>
</feature>
<dbReference type="Proteomes" id="UP000077115">
    <property type="component" value="Unassembled WGS sequence"/>
</dbReference>
<dbReference type="Pfam" id="PF00069">
    <property type="entry name" value="Pkinase"/>
    <property type="match status" value="1"/>
</dbReference>
<dbReference type="PANTHER" id="PTHR24346">
    <property type="entry name" value="MAP/MICROTUBULE AFFINITY-REGULATING KINASE"/>
    <property type="match status" value="1"/>
</dbReference>